<keyword evidence="4" id="KW-1185">Reference proteome</keyword>
<reference evidence="2 4" key="1">
    <citation type="journal article" date="2008" name="Science">
        <title>The Physcomitrella genome reveals evolutionary insights into the conquest of land by plants.</title>
        <authorList>
            <person name="Rensing S."/>
            <person name="Lang D."/>
            <person name="Zimmer A."/>
            <person name="Terry A."/>
            <person name="Salamov A."/>
            <person name="Shapiro H."/>
            <person name="Nishiyama T."/>
            <person name="Perroud P.-F."/>
            <person name="Lindquist E."/>
            <person name="Kamisugi Y."/>
            <person name="Tanahashi T."/>
            <person name="Sakakibara K."/>
            <person name="Fujita T."/>
            <person name="Oishi K."/>
            <person name="Shin-I T."/>
            <person name="Kuroki Y."/>
            <person name="Toyoda A."/>
            <person name="Suzuki Y."/>
            <person name="Hashimoto A."/>
            <person name="Yamaguchi K."/>
            <person name="Sugano A."/>
            <person name="Kohara Y."/>
            <person name="Fujiyama A."/>
            <person name="Anterola A."/>
            <person name="Aoki S."/>
            <person name="Ashton N."/>
            <person name="Barbazuk W.B."/>
            <person name="Barker E."/>
            <person name="Bennetzen J."/>
            <person name="Bezanilla M."/>
            <person name="Blankenship R."/>
            <person name="Cho S.H."/>
            <person name="Dutcher S."/>
            <person name="Estelle M."/>
            <person name="Fawcett J.A."/>
            <person name="Gundlach H."/>
            <person name="Hanada K."/>
            <person name="Heyl A."/>
            <person name="Hicks K.A."/>
            <person name="Hugh J."/>
            <person name="Lohr M."/>
            <person name="Mayer K."/>
            <person name="Melkozernov A."/>
            <person name="Murata T."/>
            <person name="Nelson D."/>
            <person name="Pils B."/>
            <person name="Prigge M."/>
            <person name="Reiss B."/>
            <person name="Renner T."/>
            <person name="Rombauts S."/>
            <person name="Rushton P."/>
            <person name="Sanderfoot A."/>
            <person name="Schween G."/>
            <person name="Shiu S.-H."/>
            <person name="Stueber K."/>
            <person name="Theodoulou F.L."/>
            <person name="Tu H."/>
            <person name="Van de Peer Y."/>
            <person name="Verrier P.J."/>
            <person name="Waters E."/>
            <person name="Wood A."/>
            <person name="Yang L."/>
            <person name="Cove D."/>
            <person name="Cuming A."/>
            <person name="Hasebe M."/>
            <person name="Lucas S."/>
            <person name="Mishler D.B."/>
            <person name="Reski R."/>
            <person name="Grigoriev I."/>
            <person name="Quatrano R.S."/>
            <person name="Boore J.L."/>
        </authorList>
    </citation>
    <scope>NUCLEOTIDE SEQUENCE [LARGE SCALE GENOMIC DNA]</scope>
    <source>
        <strain evidence="3 4">cv. Gransden 2004</strain>
    </source>
</reference>
<sequence length="100" mass="11476">MVRPQNNQKLILLQLLLFVTLCSLNLCGCHNQSSAFSSYTRKGHPSRTGLQQKELRNKIIKMLNSEGTLEKDISRYLMCSIVSVIHRLVHSRKEVFMLST</sequence>
<accession>A0A2K1KA15</accession>
<keyword evidence="1" id="KW-0732">Signal</keyword>
<evidence type="ECO:0000313" key="3">
    <source>
        <dbReference type="EnsemblPlants" id="PAC:32925001.CDS.1"/>
    </source>
</evidence>
<reference evidence="3" key="3">
    <citation type="submission" date="2020-12" db="UniProtKB">
        <authorList>
            <consortium name="EnsemblPlants"/>
        </authorList>
    </citation>
    <scope>IDENTIFICATION</scope>
</reference>
<dbReference type="Proteomes" id="UP000006727">
    <property type="component" value="Chromosome 7"/>
</dbReference>
<protein>
    <submittedName>
        <fullName evidence="2 3">Uncharacterized protein</fullName>
    </submittedName>
</protein>
<reference evidence="2 4" key="2">
    <citation type="journal article" date="2018" name="Plant J.">
        <title>The Physcomitrella patens chromosome-scale assembly reveals moss genome structure and evolution.</title>
        <authorList>
            <person name="Lang D."/>
            <person name="Ullrich K.K."/>
            <person name="Murat F."/>
            <person name="Fuchs J."/>
            <person name="Jenkins J."/>
            <person name="Haas F.B."/>
            <person name="Piednoel M."/>
            <person name="Gundlach H."/>
            <person name="Van Bel M."/>
            <person name="Meyberg R."/>
            <person name="Vives C."/>
            <person name="Morata J."/>
            <person name="Symeonidi A."/>
            <person name="Hiss M."/>
            <person name="Muchero W."/>
            <person name="Kamisugi Y."/>
            <person name="Saleh O."/>
            <person name="Blanc G."/>
            <person name="Decker E.L."/>
            <person name="van Gessel N."/>
            <person name="Grimwood J."/>
            <person name="Hayes R.D."/>
            <person name="Graham S.W."/>
            <person name="Gunter L.E."/>
            <person name="McDaniel S.F."/>
            <person name="Hoernstein S.N.W."/>
            <person name="Larsson A."/>
            <person name="Li F.W."/>
            <person name="Perroud P.F."/>
            <person name="Phillips J."/>
            <person name="Ranjan P."/>
            <person name="Rokshar D.S."/>
            <person name="Rothfels C.J."/>
            <person name="Schneider L."/>
            <person name="Shu S."/>
            <person name="Stevenson D.W."/>
            <person name="Thummler F."/>
            <person name="Tillich M."/>
            <person name="Villarreal Aguilar J.C."/>
            <person name="Widiez T."/>
            <person name="Wong G.K."/>
            <person name="Wymore A."/>
            <person name="Zhang Y."/>
            <person name="Zimmer A.D."/>
            <person name="Quatrano R.S."/>
            <person name="Mayer K.F.X."/>
            <person name="Goodstein D."/>
            <person name="Casacuberta J.M."/>
            <person name="Vandepoele K."/>
            <person name="Reski R."/>
            <person name="Cuming A.C."/>
            <person name="Tuskan G.A."/>
            <person name="Maumus F."/>
            <person name="Salse J."/>
            <person name="Schmutz J."/>
            <person name="Rensing S.A."/>
        </authorList>
    </citation>
    <scope>NUCLEOTIDE SEQUENCE [LARGE SCALE GENOMIC DNA]</scope>
    <source>
        <strain evidence="3 4">cv. Gransden 2004</strain>
    </source>
</reference>
<dbReference type="AlphaFoldDB" id="A0A2K1KA15"/>
<feature type="signal peptide" evidence="1">
    <location>
        <begin position="1"/>
        <end position="27"/>
    </location>
</feature>
<dbReference type="EMBL" id="ABEU02000007">
    <property type="protein sequence ID" value="PNR50623.1"/>
    <property type="molecule type" value="Genomic_DNA"/>
</dbReference>
<name>A0A2K1KA15_PHYPA</name>
<dbReference type="EnsemblPlants" id="Pp3c7_2580V3.1">
    <property type="protein sequence ID" value="PAC:32925001.CDS.1"/>
    <property type="gene ID" value="Pp3c7_2580"/>
</dbReference>
<evidence type="ECO:0000313" key="2">
    <source>
        <dbReference type="EMBL" id="PNR50623.1"/>
    </source>
</evidence>
<proteinExistence type="predicted"/>
<evidence type="ECO:0000313" key="4">
    <source>
        <dbReference type="Proteomes" id="UP000006727"/>
    </source>
</evidence>
<feature type="chain" id="PRO_5036043004" evidence="1">
    <location>
        <begin position="28"/>
        <end position="100"/>
    </location>
</feature>
<organism evidence="2">
    <name type="scientific">Physcomitrium patens</name>
    <name type="common">Spreading-leaved earth moss</name>
    <name type="synonym">Physcomitrella patens</name>
    <dbReference type="NCBI Taxonomy" id="3218"/>
    <lineage>
        <taxon>Eukaryota</taxon>
        <taxon>Viridiplantae</taxon>
        <taxon>Streptophyta</taxon>
        <taxon>Embryophyta</taxon>
        <taxon>Bryophyta</taxon>
        <taxon>Bryophytina</taxon>
        <taxon>Bryopsida</taxon>
        <taxon>Funariidae</taxon>
        <taxon>Funariales</taxon>
        <taxon>Funariaceae</taxon>
        <taxon>Physcomitrium</taxon>
    </lineage>
</organism>
<evidence type="ECO:0000256" key="1">
    <source>
        <dbReference type="SAM" id="SignalP"/>
    </source>
</evidence>
<dbReference type="InParanoid" id="A0A2K1KA15"/>
<dbReference type="Gramene" id="Pp3c7_2580V3.1">
    <property type="protein sequence ID" value="PAC:32925001.CDS.1"/>
    <property type="gene ID" value="Pp3c7_2580"/>
</dbReference>
<gene>
    <name evidence="2" type="ORF">PHYPA_009809</name>
</gene>